<evidence type="ECO:0000256" key="1">
    <source>
        <dbReference type="ARBA" id="ARBA00006739"/>
    </source>
</evidence>
<dbReference type="Proteomes" id="UP000264330">
    <property type="component" value="Unassembled WGS sequence"/>
</dbReference>
<dbReference type="Pfam" id="PF00535">
    <property type="entry name" value="Glycos_transf_2"/>
    <property type="match status" value="1"/>
</dbReference>
<comment type="caution">
    <text evidence="5">The sequence shown here is derived from an EMBL/GenBank/DDBJ whole genome shotgun (WGS) entry which is preliminary data.</text>
</comment>
<dbReference type="Gene3D" id="3.90.550.10">
    <property type="entry name" value="Spore Coat Polysaccharide Biosynthesis Protein SpsA, Chain A"/>
    <property type="match status" value="1"/>
</dbReference>
<dbReference type="InterPro" id="IPR001173">
    <property type="entry name" value="Glyco_trans_2-like"/>
</dbReference>
<accession>A0A3D5IX69</accession>
<gene>
    <name evidence="5" type="ORF">DGQ38_04525</name>
</gene>
<feature type="domain" description="Glycosyltransferase 2-like" evidence="4">
    <location>
        <begin position="3"/>
        <end position="147"/>
    </location>
</feature>
<evidence type="ECO:0000259" key="4">
    <source>
        <dbReference type="Pfam" id="PF00535"/>
    </source>
</evidence>
<evidence type="ECO:0000256" key="2">
    <source>
        <dbReference type="ARBA" id="ARBA00022676"/>
    </source>
</evidence>
<dbReference type="GO" id="GO:0016757">
    <property type="term" value="F:glycosyltransferase activity"/>
    <property type="evidence" value="ECO:0007669"/>
    <property type="project" value="UniProtKB-KW"/>
</dbReference>
<evidence type="ECO:0000256" key="3">
    <source>
        <dbReference type="ARBA" id="ARBA00022679"/>
    </source>
</evidence>
<proteinExistence type="inferred from homology"/>
<comment type="similarity">
    <text evidence="1">Belongs to the glycosyltransferase 2 family.</text>
</comment>
<keyword evidence="3" id="KW-0808">Transferase</keyword>
<dbReference type="PANTHER" id="PTHR43179:SF12">
    <property type="entry name" value="GALACTOFURANOSYLTRANSFERASE GLFT2"/>
    <property type="match status" value="1"/>
</dbReference>
<dbReference type="RefSeq" id="WP_281682922.1">
    <property type="nucleotide sequence ID" value="NZ_CALFQJ010000221.1"/>
</dbReference>
<dbReference type="PANTHER" id="PTHR43179">
    <property type="entry name" value="RHAMNOSYLTRANSFERASE WBBL"/>
    <property type="match status" value="1"/>
</dbReference>
<evidence type="ECO:0000313" key="5">
    <source>
        <dbReference type="EMBL" id="HCV80294.1"/>
    </source>
</evidence>
<dbReference type="AlphaFoldDB" id="A0A3D5IX69"/>
<dbReference type="InterPro" id="IPR029044">
    <property type="entry name" value="Nucleotide-diphossugar_trans"/>
</dbReference>
<sequence length="296" mass="34323">MLSIIIVNYKNEQQTIAYVKSELSKVTLEHIVVVVNNSATEISNEILAKELNAKIVCKNELKNTDEKIFIIPHLDNLGFAKGNNLGAEFSLRYFDVDFFIFSNNDIRFLDDNVVEKMIMKIKKLPHVGILGPKVVGLDGKKQSPEPYYSFVHRYFLRYWVYPFFPNKIKRKLLKIEYTQLAVEGEYYKVMGSFFLVRALDFVKVGMMDSNTFLYAEEAILTERMKAINKSVYYLPTVAVLHEHGATISKNASSKAMKKFQFESESYYYHKYRGVPKWLISVGEKSLSLYSYLKSKK</sequence>
<dbReference type="EMBL" id="DPMF01000096">
    <property type="protein sequence ID" value="HCV80294.1"/>
    <property type="molecule type" value="Genomic_DNA"/>
</dbReference>
<dbReference type="SUPFAM" id="SSF53448">
    <property type="entry name" value="Nucleotide-diphospho-sugar transferases"/>
    <property type="match status" value="1"/>
</dbReference>
<name>A0A3D5IX69_9FLAO</name>
<organism evidence="5 6">
    <name type="scientific">Zunongwangia profunda</name>
    <dbReference type="NCBI Taxonomy" id="398743"/>
    <lineage>
        <taxon>Bacteria</taxon>
        <taxon>Pseudomonadati</taxon>
        <taxon>Bacteroidota</taxon>
        <taxon>Flavobacteriia</taxon>
        <taxon>Flavobacteriales</taxon>
        <taxon>Flavobacteriaceae</taxon>
        <taxon>Zunongwangia</taxon>
    </lineage>
</organism>
<evidence type="ECO:0000313" key="6">
    <source>
        <dbReference type="Proteomes" id="UP000264330"/>
    </source>
</evidence>
<reference evidence="5 6" key="1">
    <citation type="journal article" date="2018" name="Nat. Biotechnol.">
        <title>A standardized bacterial taxonomy based on genome phylogeny substantially revises the tree of life.</title>
        <authorList>
            <person name="Parks D.H."/>
            <person name="Chuvochina M."/>
            <person name="Waite D.W."/>
            <person name="Rinke C."/>
            <person name="Skarshewski A."/>
            <person name="Chaumeil P.A."/>
            <person name="Hugenholtz P."/>
        </authorList>
    </citation>
    <scope>NUCLEOTIDE SEQUENCE [LARGE SCALE GENOMIC DNA]</scope>
    <source>
        <strain evidence="5">UBA9359</strain>
    </source>
</reference>
<keyword evidence="2" id="KW-0328">Glycosyltransferase</keyword>
<protein>
    <recommendedName>
        <fullName evidence="4">Glycosyltransferase 2-like domain-containing protein</fullName>
    </recommendedName>
</protein>